<comment type="subcellular location">
    <subcellularLocation>
        <location evidence="2">Secreted</location>
    </subcellularLocation>
</comment>
<evidence type="ECO:0000256" key="4">
    <source>
        <dbReference type="ARBA" id="ARBA00022525"/>
    </source>
</evidence>
<evidence type="ECO:0000259" key="8">
    <source>
        <dbReference type="Pfam" id="PF26410"/>
    </source>
</evidence>
<keyword evidence="4" id="KW-0964">Secreted</keyword>
<dbReference type="InterPro" id="IPR018087">
    <property type="entry name" value="Glyco_hydro_5_CS"/>
</dbReference>
<evidence type="ECO:0000256" key="1">
    <source>
        <dbReference type="ARBA" id="ARBA00001678"/>
    </source>
</evidence>
<evidence type="ECO:0000256" key="2">
    <source>
        <dbReference type="ARBA" id="ARBA00004613"/>
    </source>
</evidence>
<dbReference type="InterPro" id="IPR017853">
    <property type="entry name" value="GH"/>
</dbReference>
<comment type="catalytic activity">
    <reaction evidence="1">
        <text>Random hydrolysis of (1-&gt;4)-beta-D-mannosidic linkages in mannans, galactomannans and glucomannans.</text>
        <dbReference type="EC" id="3.2.1.78"/>
    </reaction>
</comment>
<dbReference type="PANTHER" id="PTHR31451:SF39">
    <property type="entry name" value="MANNAN ENDO-1,4-BETA-MANNOSIDASE 1"/>
    <property type="match status" value="1"/>
</dbReference>
<name>A0ABU5HDX6_9BACT</name>
<dbReference type="EC" id="3.2.1.78" evidence="3"/>
<evidence type="ECO:0000313" key="10">
    <source>
        <dbReference type="Proteomes" id="UP001291309"/>
    </source>
</evidence>
<keyword evidence="10" id="KW-1185">Reference proteome</keyword>
<proteinExistence type="predicted"/>
<dbReference type="RefSeq" id="WP_321550368.1">
    <property type="nucleotide sequence ID" value="NZ_JAXIVS010000015.1"/>
</dbReference>
<evidence type="ECO:0000256" key="3">
    <source>
        <dbReference type="ARBA" id="ARBA00012706"/>
    </source>
</evidence>
<reference evidence="9 10" key="1">
    <citation type="submission" date="2023-12" db="EMBL/GenBank/DDBJ databases">
        <title>the genome sequence of Hyalangium sp. s54d21.</title>
        <authorList>
            <person name="Zhang X."/>
        </authorList>
    </citation>
    <scope>NUCLEOTIDE SEQUENCE [LARGE SCALE GENOMIC DNA]</scope>
    <source>
        <strain evidence="10">s54d21</strain>
    </source>
</reference>
<dbReference type="EMBL" id="JAXIVS010000015">
    <property type="protein sequence ID" value="MDY7231662.1"/>
    <property type="molecule type" value="Genomic_DNA"/>
</dbReference>
<dbReference type="Gene3D" id="3.20.20.80">
    <property type="entry name" value="Glycosidases"/>
    <property type="match status" value="1"/>
</dbReference>
<feature type="domain" description="Glycoside hydrolase family 5" evidence="8">
    <location>
        <begin position="100"/>
        <end position="336"/>
    </location>
</feature>
<comment type="caution">
    <text evidence="9">The sequence shown here is derived from an EMBL/GenBank/DDBJ whole genome shotgun (WGS) entry which is preliminary data.</text>
</comment>
<dbReference type="PROSITE" id="PS00659">
    <property type="entry name" value="GLYCOSYL_HYDROL_F5"/>
    <property type="match status" value="1"/>
</dbReference>
<protein>
    <recommendedName>
        <fullName evidence="3">mannan endo-1,4-beta-mannosidase</fullName>
        <ecNumber evidence="3">3.2.1.78</ecNumber>
    </recommendedName>
</protein>
<accession>A0ABU5HDX6</accession>
<keyword evidence="5" id="KW-0732">Signal</keyword>
<dbReference type="PANTHER" id="PTHR31451">
    <property type="match status" value="1"/>
</dbReference>
<evidence type="ECO:0000256" key="5">
    <source>
        <dbReference type="ARBA" id="ARBA00022729"/>
    </source>
</evidence>
<dbReference type="Proteomes" id="UP001291309">
    <property type="component" value="Unassembled WGS sequence"/>
</dbReference>
<dbReference type="Pfam" id="PF26410">
    <property type="entry name" value="GH5_mannosidase"/>
    <property type="match status" value="1"/>
</dbReference>
<organism evidence="9 10">
    <name type="scientific">Hyalangium rubrum</name>
    <dbReference type="NCBI Taxonomy" id="3103134"/>
    <lineage>
        <taxon>Bacteria</taxon>
        <taxon>Pseudomonadati</taxon>
        <taxon>Myxococcota</taxon>
        <taxon>Myxococcia</taxon>
        <taxon>Myxococcales</taxon>
        <taxon>Cystobacterineae</taxon>
        <taxon>Archangiaceae</taxon>
        <taxon>Hyalangium</taxon>
    </lineage>
</organism>
<gene>
    <name evidence="9" type="ORF">SYV04_35070</name>
</gene>
<dbReference type="SUPFAM" id="SSF51445">
    <property type="entry name" value="(Trans)glycosidases"/>
    <property type="match status" value="1"/>
</dbReference>
<evidence type="ECO:0000256" key="6">
    <source>
        <dbReference type="ARBA" id="ARBA00022801"/>
    </source>
</evidence>
<dbReference type="InterPro" id="IPR001547">
    <property type="entry name" value="Glyco_hydro_5"/>
</dbReference>
<evidence type="ECO:0000256" key="7">
    <source>
        <dbReference type="ARBA" id="ARBA00023295"/>
    </source>
</evidence>
<keyword evidence="7" id="KW-0326">Glycosidase</keyword>
<dbReference type="InterPro" id="IPR045053">
    <property type="entry name" value="MAN-like"/>
</dbReference>
<keyword evidence="6" id="KW-0378">Hydrolase</keyword>
<evidence type="ECO:0000313" key="9">
    <source>
        <dbReference type="EMBL" id="MDY7231662.1"/>
    </source>
</evidence>
<sequence>MRSRWVLTLMLLTACGEDLAEQLEAEASDCEVQPAVRLGEAPSTAVFLNAYYLQEEATRALRQELTESPVLEETFSKAVALGAWGVRTSGFNDARSKQGDSAIQLAPGVYDETSFRGLDWVLTRAAHHGVKLVLTLGNYWDAYGGARQYVEWAGLPAPQEGDSRFFTERAVIEHYKRHVTHVLSRVNTFDGIRYGEHPSVLAWELLNEPRGVGLDRQGEAMRAWVDEVAEVVHTHAPGHRVGTGEEGFDVSGDGYDAAFWGLMPSELLFGSSVSFRRNTASPLIDFGGAHFYPELWGIPSDATARAGARWISDHAALARELGKPMFLGEFGLRNQGDFSLEERRALYRGWLRCAWRAGVGGLAPWMFSYDSRPDAWDAFTFYYRDGTAPEHPSNRYADLVIEATGRTGER</sequence>
<dbReference type="PROSITE" id="PS51257">
    <property type="entry name" value="PROKAR_LIPOPROTEIN"/>
    <property type="match status" value="1"/>
</dbReference>